<comment type="caution">
    <text evidence="1">The sequence shown here is derived from an EMBL/GenBank/DDBJ whole genome shotgun (WGS) entry which is preliminary data.</text>
</comment>
<sequence>MYAKRIAAIKISTAPRLTAIDFVEVDPSQLVLRVHFHRDPGELDTPFGLNDPPPAKISITSTSGGEGVPVVRVTDVDVDGEVLELTVDKPGDFSRYRLHIEDPRIDYFFRSTEFTFKANCPDTRVDCKPVPEACPPADLVDFPVDYMARDFLSLRGALMDFAAQRYPQWRELVEADVGVMLLELFAALGDELSYTQDRMAREAFLETATQRRSVRRLVRLVDYDIHDGRSGSTFLDVRVILGMVTLEAGFRVWGVGDDGTTVTFEIGQGLADDLANGTYSVRKAWNALQTHVFDPDAAELPAGATAIFVQNPGGLVNPSTDWKNKWVLIHRDPPTPGEPPRRHLVFVTDVEELVDNLVEPPLVAPLPVLRLSWGPEHALPWCLKIGAGTTVHGNIVPATAGERFTEFFEIRGGTPDVRQAIEREGALQAETGERSVTFLHSLLASETGGLGRLGADLRATVPEVRVARITGDDPEVDLENWTWRRNLLSSNRLDEHYTLDDGTWRRVIGFQRATVDKDFVHYDYASGDGATIRFGDGEFGRTPADGLSFRVDYRTGVGTASNVAAGAIRYLQHPYTKERDISEFDLGRIASITNPLPVTDGVDPESLDDIRQLAPEEFRAVTHRAVKPEDYCEIVRRLDWVQVAGVRQRWTGSWPTTFVTPDPVGTYAVTDEQREELDGLMHCVRQAGREVYVRNPRFRAIDLEVQICVKPGHIPSTVRDAVLRRLRGDGVTPGYFAADTFTFGAPLQRLTIEAVVGAVPGVLAVKNVRIGARAVHHMRDMEDLYVVPDDQILRLASDPRTPERGSIRVITEGGV</sequence>
<dbReference type="Proteomes" id="UP001217838">
    <property type="component" value="Unassembled WGS sequence"/>
</dbReference>
<dbReference type="EMBL" id="JAQNDN010000020">
    <property type="protein sequence ID" value="MDC0672874.1"/>
    <property type="molecule type" value="Genomic_DNA"/>
</dbReference>
<reference evidence="1 2" key="1">
    <citation type="submission" date="2022-11" db="EMBL/GenBank/DDBJ databases">
        <title>Minimal conservation of predation-associated metabolite biosynthetic gene clusters underscores biosynthetic potential of Myxococcota including descriptions for ten novel species: Archangium lansinium sp. nov., Myxococcus landrumus sp. nov., Nannocystis bai.</title>
        <authorList>
            <person name="Ahearne A."/>
            <person name="Stevens C."/>
            <person name="Dowd S."/>
        </authorList>
    </citation>
    <scope>NUCLEOTIDE SEQUENCE [LARGE SCALE GENOMIC DNA]</scope>
    <source>
        <strain evidence="1 2">NCELM</strain>
    </source>
</reference>
<name>A0ABT5BFF2_9BACT</name>
<keyword evidence="2" id="KW-1185">Reference proteome</keyword>
<accession>A0ABT5BFF2</accession>
<protein>
    <recommendedName>
        <fullName evidence="3">Baseplate assembly protein</fullName>
    </recommendedName>
</protein>
<evidence type="ECO:0000313" key="2">
    <source>
        <dbReference type="Proteomes" id="UP001217838"/>
    </source>
</evidence>
<evidence type="ECO:0000313" key="1">
    <source>
        <dbReference type="EMBL" id="MDC0672874.1"/>
    </source>
</evidence>
<organism evidence="1 2">
    <name type="scientific">Nannocystis radixulma</name>
    <dbReference type="NCBI Taxonomy" id="2995305"/>
    <lineage>
        <taxon>Bacteria</taxon>
        <taxon>Pseudomonadati</taxon>
        <taxon>Myxococcota</taxon>
        <taxon>Polyangia</taxon>
        <taxon>Nannocystales</taxon>
        <taxon>Nannocystaceae</taxon>
        <taxon>Nannocystis</taxon>
    </lineage>
</organism>
<evidence type="ECO:0008006" key="3">
    <source>
        <dbReference type="Google" id="ProtNLM"/>
    </source>
</evidence>
<dbReference type="RefSeq" id="WP_272005023.1">
    <property type="nucleotide sequence ID" value="NZ_JAQNDN010000020.1"/>
</dbReference>
<gene>
    <name evidence="1" type="ORF">POL58_34290</name>
</gene>
<proteinExistence type="predicted"/>